<dbReference type="SUPFAM" id="SSF55729">
    <property type="entry name" value="Acyl-CoA N-acyltransferases (Nat)"/>
    <property type="match status" value="1"/>
</dbReference>
<gene>
    <name evidence="4" type="ORF">CAP51_13925</name>
</gene>
<dbReference type="InterPro" id="IPR000182">
    <property type="entry name" value="GNAT_dom"/>
</dbReference>
<reference evidence="4 5" key="1">
    <citation type="submission" date="2017-05" db="EMBL/GenBank/DDBJ databases">
        <title>Acinetobacter populi ANC 5415 (= PBJ7), whole genome shotgun sequencing project.</title>
        <authorList>
            <person name="Nemec A."/>
            <person name="Radolfova-Krizova L."/>
        </authorList>
    </citation>
    <scope>NUCLEOTIDE SEQUENCE [LARGE SCALE GENOMIC DNA]</scope>
    <source>
        <strain evidence="4 5">PBJ7</strain>
    </source>
</reference>
<keyword evidence="2" id="KW-0012">Acyltransferase</keyword>
<dbReference type="PANTHER" id="PTHR43877">
    <property type="entry name" value="AMINOALKYLPHOSPHONATE N-ACETYLTRANSFERASE-RELATED-RELATED"/>
    <property type="match status" value="1"/>
</dbReference>
<dbReference type="OrthoDB" id="119501at2"/>
<dbReference type="AlphaFoldDB" id="A0A1Z9YVW3"/>
<dbReference type="PROSITE" id="PS51186">
    <property type="entry name" value="GNAT"/>
    <property type="match status" value="1"/>
</dbReference>
<accession>A0A1Z9YVW3</accession>
<organism evidence="4 5">
    <name type="scientific">Acinetobacter populi</name>
    <dbReference type="NCBI Taxonomy" id="1582270"/>
    <lineage>
        <taxon>Bacteria</taxon>
        <taxon>Pseudomonadati</taxon>
        <taxon>Pseudomonadota</taxon>
        <taxon>Gammaproteobacteria</taxon>
        <taxon>Moraxellales</taxon>
        <taxon>Moraxellaceae</taxon>
        <taxon>Acinetobacter</taxon>
    </lineage>
</organism>
<dbReference type="InterPro" id="IPR050832">
    <property type="entry name" value="Bact_Acetyltransf"/>
</dbReference>
<evidence type="ECO:0000259" key="3">
    <source>
        <dbReference type="PROSITE" id="PS51186"/>
    </source>
</evidence>
<feature type="domain" description="N-acetyltransferase" evidence="3">
    <location>
        <begin position="2"/>
        <end position="162"/>
    </location>
</feature>
<dbReference type="EMBL" id="NEXX01000005">
    <property type="protein sequence ID" value="OUY06350.1"/>
    <property type="molecule type" value="Genomic_DNA"/>
</dbReference>
<proteinExistence type="predicted"/>
<keyword evidence="1" id="KW-0808">Transferase</keyword>
<dbReference type="Proteomes" id="UP000196536">
    <property type="component" value="Unassembled WGS sequence"/>
</dbReference>
<evidence type="ECO:0000313" key="5">
    <source>
        <dbReference type="Proteomes" id="UP000196536"/>
    </source>
</evidence>
<keyword evidence="5" id="KW-1185">Reference proteome</keyword>
<dbReference type="GO" id="GO:0016747">
    <property type="term" value="F:acyltransferase activity, transferring groups other than amino-acyl groups"/>
    <property type="evidence" value="ECO:0007669"/>
    <property type="project" value="InterPro"/>
</dbReference>
<dbReference type="InterPro" id="IPR016181">
    <property type="entry name" value="Acyl_CoA_acyltransferase"/>
</dbReference>
<dbReference type="Pfam" id="PF00583">
    <property type="entry name" value="Acetyltransf_1"/>
    <property type="match status" value="1"/>
</dbReference>
<evidence type="ECO:0000256" key="1">
    <source>
        <dbReference type="ARBA" id="ARBA00022679"/>
    </source>
</evidence>
<sequence length="172" mass="19591">MKQIILAQTQHIESIVALVNQAYRPEDAALSWTNEANWVDGDRTSFQQVQSLFKVDSFILLMFDQKILIACVHIEQHQDHAYIGMLSTHIDYQNQGVGKIMLAAAEQFIRENLSVQYIEMSVLSTRQELIAFYQRRGYQLDGQVQAYPTDAGVGIPRVDNLQVLTMCKNLVS</sequence>
<dbReference type="CDD" id="cd04301">
    <property type="entry name" value="NAT_SF"/>
    <property type="match status" value="1"/>
</dbReference>
<evidence type="ECO:0000256" key="2">
    <source>
        <dbReference type="ARBA" id="ARBA00023315"/>
    </source>
</evidence>
<name>A0A1Z9YVW3_9GAMM</name>
<dbReference type="PANTHER" id="PTHR43877:SF2">
    <property type="entry name" value="AMINOALKYLPHOSPHONATE N-ACETYLTRANSFERASE-RELATED"/>
    <property type="match status" value="1"/>
</dbReference>
<dbReference type="RefSeq" id="WP_087621351.1">
    <property type="nucleotide sequence ID" value="NZ_NEXX01000005.1"/>
</dbReference>
<dbReference type="Gene3D" id="3.40.630.30">
    <property type="match status" value="1"/>
</dbReference>
<comment type="caution">
    <text evidence="4">The sequence shown here is derived from an EMBL/GenBank/DDBJ whole genome shotgun (WGS) entry which is preliminary data.</text>
</comment>
<protein>
    <recommendedName>
        <fullName evidence="3">N-acetyltransferase domain-containing protein</fullName>
    </recommendedName>
</protein>
<evidence type="ECO:0000313" key="4">
    <source>
        <dbReference type="EMBL" id="OUY06350.1"/>
    </source>
</evidence>